<accession>A0A383BV15</accession>
<dbReference type="EMBL" id="UINC01203028">
    <property type="protein sequence ID" value="SVE23095.1"/>
    <property type="molecule type" value="Genomic_DNA"/>
</dbReference>
<feature type="region of interest" description="Disordered" evidence="1">
    <location>
        <begin position="1"/>
        <end position="20"/>
    </location>
</feature>
<organism evidence="2">
    <name type="scientific">marine metagenome</name>
    <dbReference type="NCBI Taxonomy" id="408172"/>
    <lineage>
        <taxon>unclassified sequences</taxon>
        <taxon>metagenomes</taxon>
        <taxon>ecological metagenomes</taxon>
    </lineage>
</organism>
<proteinExistence type="predicted"/>
<reference evidence="2" key="1">
    <citation type="submission" date="2018-05" db="EMBL/GenBank/DDBJ databases">
        <authorList>
            <person name="Lanie J.A."/>
            <person name="Ng W.-L."/>
            <person name="Kazmierczak K.M."/>
            <person name="Andrzejewski T.M."/>
            <person name="Davidsen T.M."/>
            <person name="Wayne K.J."/>
            <person name="Tettelin H."/>
            <person name="Glass J.I."/>
            <person name="Rusch D."/>
            <person name="Podicherti R."/>
            <person name="Tsui H.-C.T."/>
            <person name="Winkler M.E."/>
        </authorList>
    </citation>
    <scope>NUCLEOTIDE SEQUENCE</scope>
</reference>
<gene>
    <name evidence="2" type="ORF">METZ01_LOCUS475949</name>
</gene>
<protein>
    <submittedName>
        <fullName evidence="2">Uncharacterized protein</fullName>
    </submittedName>
</protein>
<sequence length="63" mass="7250">MNSLKKNKKKNPGNSGDIASHSVRVLSDIARKDIERSYNIDNSSDTEAYYSNRYGWTLRRSLK</sequence>
<evidence type="ECO:0000313" key="2">
    <source>
        <dbReference type="EMBL" id="SVE23095.1"/>
    </source>
</evidence>
<feature type="compositionally biased region" description="Basic residues" evidence="1">
    <location>
        <begin position="1"/>
        <end position="11"/>
    </location>
</feature>
<dbReference type="AlphaFoldDB" id="A0A383BV15"/>
<evidence type="ECO:0000256" key="1">
    <source>
        <dbReference type="SAM" id="MobiDB-lite"/>
    </source>
</evidence>
<name>A0A383BV15_9ZZZZ</name>